<name>A0ABC8S139_9AQUA</name>
<sequence length="462" mass="51192">MLVQESFELENGSVEDDNLQYENEIRTGTVWTGIAHIITAVIGAGVLSLAWSTAQLGWIAGPGVLLCFAVVTYISASLISDCYRSPDPVTGTRNPSYMDAVRVILGRKHAWFCGFLQYISFYGVGIAYVITTSTCMRAIQKSNCYHKKGHKANCAYGDHIFMLLFGVIQIVLSQIPDIHDMAWLSIVAAIMSFSYAFIGLGLGFSKVVENENIQGSIRGVPTDTVAQKIWLILQAVGDIAFAYPYSIILLEIQDTMKSPPPENQTIKKASMGAILITTFFYLCCGCFGYAAFGNNTPGNLLTGFGFFEPFWLVDFANACVVLHLIGAYQIFSQPVFAFAERWFSGMFPNSGFMNNFYPFKIPLLPAFQLNPFRLCFRTAYVISTTGLGLVFPYFNEIIGVLGAIGFWPLAIYFPVKMYFVQRKIGAWTRNWVVLWIFSLVCLLVSIVALVGSVEGLISAKLK</sequence>
<dbReference type="InterPro" id="IPR013057">
    <property type="entry name" value="AA_transpt_TM"/>
</dbReference>
<protein>
    <recommendedName>
        <fullName evidence="8">Amino acid transporter transmembrane domain-containing protein</fullName>
    </recommendedName>
</protein>
<feature type="transmembrane region" description="Helical" evidence="7">
    <location>
        <begin position="374"/>
        <end position="394"/>
    </location>
</feature>
<evidence type="ECO:0000256" key="2">
    <source>
        <dbReference type="ARBA" id="ARBA00022448"/>
    </source>
</evidence>
<feature type="transmembrane region" description="Helical" evidence="7">
    <location>
        <begin position="271"/>
        <end position="290"/>
    </location>
</feature>
<feature type="transmembrane region" description="Helical" evidence="7">
    <location>
        <begin position="181"/>
        <end position="204"/>
    </location>
</feature>
<feature type="transmembrane region" description="Helical" evidence="7">
    <location>
        <begin position="310"/>
        <end position="331"/>
    </location>
</feature>
<keyword evidence="2" id="KW-0813">Transport</keyword>
<dbReference type="Proteomes" id="UP001642360">
    <property type="component" value="Unassembled WGS sequence"/>
</dbReference>
<dbReference type="Pfam" id="PF01490">
    <property type="entry name" value="Aa_trans"/>
    <property type="match status" value="1"/>
</dbReference>
<dbReference type="PANTHER" id="PTHR48017">
    <property type="entry name" value="OS05G0424000 PROTEIN-RELATED"/>
    <property type="match status" value="1"/>
</dbReference>
<keyword evidence="10" id="KW-1185">Reference proteome</keyword>
<dbReference type="GO" id="GO:0006865">
    <property type="term" value="P:amino acid transport"/>
    <property type="evidence" value="ECO:0007669"/>
    <property type="project" value="UniProtKB-KW"/>
</dbReference>
<evidence type="ECO:0000259" key="8">
    <source>
        <dbReference type="Pfam" id="PF01490"/>
    </source>
</evidence>
<reference evidence="9 10" key="1">
    <citation type="submission" date="2024-02" db="EMBL/GenBank/DDBJ databases">
        <authorList>
            <person name="Vignale AGUSTIN F."/>
            <person name="Sosa J E."/>
            <person name="Modenutti C."/>
        </authorList>
    </citation>
    <scope>NUCLEOTIDE SEQUENCE [LARGE SCALE GENOMIC DNA]</scope>
</reference>
<evidence type="ECO:0000256" key="3">
    <source>
        <dbReference type="ARBA" id="ARBA00022692"/>
    </source>
</evidence>
<comment type="caution">
    <text evidence="9">The sequence shown here is derived from an EMBL/GenBank/DDBJ whole genome shotgun (WGS) entry which is preliminary data.</text>
</comment>
<feature type="transmembrane region" description="Helical" evidence="7">
    <location>
        <begin position="115"/>
        <end position="135"/>
    </location>
</feature>
<keyword evidence="5 7" id="KW-1133">Transmembrane helix</keyword>
<keyword evidence="4" id="KW-0029">Amino-acid transport</keyword>
<keyword evidence="6 7" id="KW-0472">Membrane</keyword>
<feature type="transmembrane region" description="Helical" evidence="7">
    <location>
        <begin position="30"/>
        <end position="51"/>
    </location>
</feature>
<proteinExistence type="predicted"/>
<feature type="transmembrane region" description="Helical" evidence="7">
    <location>
        <begin position="156"/>
        <end position="175"/>
    </location>
</feature>
<feature type="transmembrane region" description="Helical" evidence="7">
    <location>
        <begin position="58"/>
        <end position="79"/>
    </location>
</feature>
<feature type="transmembrane region" description="Helical" evidence="7">
    <location>
        <begin position="400"/>
        <end position="419"/>
    </location>
</feature>
<evidence type="ECO:0000256" key="1">
    <source>
        <dbReference type="ARBA" id="ARBA00004370"/>
    </source>
</evidence>
<dbReference type="EMBL" id="CAUOFW020001814">
    <property type="protein sequence ID" value="CAK9148914.1"/>
    <property type="molecule type" value="Genomic_DNA"/>
</dbReference>
<organism evidence="9 10">
    <name type="scientific">Ilex paraguariensis</name>
    <name type="common">yerba mate</name>
    <dbReference type="NCBI Taxonomy" id="185542"/>
    <lineage>
        <taxon>Eukaryota</taxon>
        <taxon>Viridiplantae</taxon>
        <taxon>Streptophyta</taxon>
        <taxon>Embryophyta</taxon>
        <taxon>Tracheophyta</taxon>
        <taxon>Spermatophyta</taxon>
        <taxon>Magnoliopsida</taxon>
        <taxon>eudicotyledons</taxon>
        <taxon>Gunneridae</taxon>
        <taxon>Pentapetalae</taxon>
        <taxon>asterids</taxon>
        <taxon>campanulids</taxon>
        <taxon>Aquifoliales</taxon>
        <taxon>Aquifoliaceae</taxon>
        <taxon>Ilex</taxon>
    </lineage>
</organism>
<dbReference type="AlphaFoldDB" id="A0ABC8S139"/>
<feature type="transmembrane region" description="Helical" evidence="7">
    <location>
        <begin position="431"/>
        <end position="453"/>
    </location>
</feature>
<accession>A0ABC8S139</accession>
<evidence type="ECO:0000256" key="4">
    <source>
        <dbReference type="ARBA" id="ARBA00022970"/>
    </source>
</evidence>
<feature type="domain" description="Amino acid transporter transmembrane" evidence="8">
    <location>
        <begin position="26"/>
        <end position="457"/>
    </location>
</feature>
<evidence type="ECO:0000256" key="6">
    <source>
        <dbReference type="ARBA" id="ARBA00023136"/>
    </source>
</evidence>
<evidence type="ECO:0000256" key="5">
    <source>
        <dbReference type="ARBA" id="ARBA00022989"/>
    </source>
</evidence>
<keyword evidence="3 7" id="KW-0812">Transmembrane</keyword>
<dbReference type="GO" id="GO:0016020">
    <property type="term" value="C:membrane"/>
    <property type="evidence" value="ECO:0007669"/>
    <property type="project" value="UniProtKB-SubCell"/>
</dbReference>
<evidence type="ECO:0000313" key="10">
    <source>
        <dbReference type="Proteomes" id="UP001642360"/>
    </source>
</evidence>
<evidence type="ECO:0000313" key="9">
    <source>
        <dbReference type="EMBL" id="CAK9148914.1"/>
    </source>
</evidence>
<gene>
    <name evidence="9" type="ORF">ILEXP_LOCUS16900</name>
</gene>
<comment type="subcellular location">
    <subcellularLocation>
        <location evidence="1">Membrane</location>
    </subcellularLocation>
</comment>
<evidence type="ECO:0000256" key="7">
    <source>
        <dbReference type="SAM" id="Phobius"/>
    </source>
</evidence>